<gene>
    <name evidence="1" type="ORF">roselon_02703</name>
</gene>
<dbReference type="AlphaFoldDB" id="W8S493"/>
<evidence type="ECO:0000313" key="2">
    <source>
        <dbReference type="Proteomes" id="UP000019593"/>
    </source>
</evidence>
<reference evidence="1 2" key="1">
    <citation type="submission" date="2013-03" db="EMBL/GenBank/DDBJ databases">
        <authorList>
            <person name="Fiebig A."/>
            <person name="Goeker M."/>
            <person name="Klenk H.-P.P."/>
        </authorList>
    </citation>
    <scope>NUCLEOTIDE SEQUENCE [LARGE SCALE GENOMIC DNA]</scope>
    <source>
        <strain evidence="2">DSM 19469</strain>
    </source>
</reference>
<keyword evidence="2" id="KW-1185">Reference proteome</keyword>
<proteinExistence type="predicted"/>
<accession>W8S493</accession>
<sequence>MVAVADAGRLRRSFDSGHRAAIGAATCQVQRCRDRAEGPISCFHGHRL</sequence>
<organism evidence="1 2">
    <name type="scientific">Roseicyclus elongatus DSM 19469</name>
    <dbReference type="NCBI Taxonomy" id="1294273"/>
    <lineage>
        <taxon>Bacteria</taxon>
        <taxon>Pseudomonadati</taxon>
        <taxon>Pseudomonadota</taxon>
        <taxon>Alphaproteobacteria</taxon>
        <taxon>Rhodobacterales</taxon>
        <taxon>Roseobacteraceae</taxon>
        <taxon>Roseicyclus</taxon>
    </lineage>
</organism>
<dbReference type="Proteomes" id="UP000019593">
    <property type="component" value="Chromosome"/>
</dbReference>
<dbReference type="HOGENOM" id="CLU_3157337_0_0_5"/>
<dbReference type="EMBL" id="CP004372">
    <property type="protein sequence ID" value="AHM05002.1"/>
    <property type="molecule type" value="Genomic_DNA"/>
</dbReference>
<dbReference type="KEGG" id="red:roselon_02703"/>
<protein>
    <submittedName>
        <fullName evidence="1">Uncharacterized protein</fullName>
    </submittedName>
</protein>
<name>W8S493_9RHOB</name>
<evidence type="ECO:0000313" key="1">
    <source>
        <dbReference type="EMBL" id="AHM05002.1"/>
    </source>
</evidence>
<dbReference type="STRING" id="1294273.roselon_02703"/>